<dbReference type="Pfam" id="PF12728">
    <property type="entry name" value="HTH_17"/>
    <property type="match status" value="1"/>
</dbReference>
<dbReference type="AlphaFoldDB" id="A0A1H8GG62"/>
<organism evidence="2 3">
    <name type="scientific">Paracoccus alcaliphilus</name>
    <dbReference type="NCBI Taxonomy" id="34002"/>
    <lineage>
        <taxon>Bacteria</taxon>
        <taxon>Pseudomonadati</taxon>
        <taxon>Pseudomonadota</taxon>
        <taxon>Alphaproteobacteria</taxon>
        <taxon>Rhodobacterales</taxon>
        <taxon>Paracoccaceae</taxon>
        <taxon>Paracoccus</taxon>
    </lineage>
</organism>
<dbReference type="STRING" id="34002.SAMN04489859_1006164"/>
<keyword evidence="3" id="KW-1185">Reference proteome</keyword>
<proteinExistence type="predicted"/>
<accession>A0A1H8GG62</accession>
<gene>
    <name evidence="2" type="ORF">SAMN04489859_1006164</name>
</gene>
<dbReference type="Proteomes" id="UP000199054">
    <property type="component" value="Unassembled WGS sequence"/>
</dbReference>
<feature type="domain" description="Helix-turn-helix" evidence="1">
    <location>
        <begin position="18"/>
        <end position="68"/>
    </location>
</feature>
<evidence type="ECO:0000259" key="1">
    <source>
        <dbReference type="Pfam" id="PF12728"/>
    </source>
</evidence>
<evidence type="ECO:0000313" key="2">
    <source>
        <dbReference type="EMBL" id="SEN42760.1"/>
    </source>
</evidence>
<dbReference type="InterPro" id="IPR009061">
    <property type="entry name" value="DNA-bd_dom_put_sf"/>
</dbReference>
<dbReference type="OrthoDB" id="9806994at2"/>
<dbReference type="SUPFAM" id="SSF46955">
    <property type="entry name" value="Putative DNA-binding domain"/>
    <property type="match status" value="1"/>
</dbReference>
<sequence>MKQETATLNPATVTVPRLMTQKEVSEYTRLSEKWFERDRWVGARIPYVKFGRLVRYRASDVAAFIEANLQSAK</sequence>
<evidence type="ECO:0000313" key="3">
    <source>
        <dbReference type="Proteomes" id="UP000199054"/>
    </source>
</evidence>
<protein>
    <submittedName>
        <fullName evidence="2">Helix-turn-helix domain-containing protein</fullName>
    </submittedName>
</protein>
<dbReference type="InterPro" id="IPR041657">
    <property type="entry name" value="HTH_17"/>
</dbReference>
<reference evidence="2 3" key="1">
    <citation type="submission" date="2016-10" db="EMBL/GenBank/DDBJ databases">
        <authorList>
            <person name="de Groot N.N."/>
        </authorList>
    </citation>
    <scope>NUCLEOTIDE SEQUENCE [LARGE SCALE GENOMIC DNA]</scope>
    <source>
        <strain evidence="2 3">DSM 8512</strain>
    </source>
</reference>
<name>A0A1H8GG62_9RHOB</name>
<dbReference type="RefSeq" id="WP_090611065.1">
    <property type="nucleotide sequence ID" value="NZ_CP067124.1"/>
</dbReference>
<dbReference type="EMBL" id="FODE01000006">
    <property type="protein sequence ID" value="SEN42760.1"/>
    <property type="molecule type" value="Genomic_DNA"/>
</dbReference>